<evidence type="ECO:0000313" key="1">
    <source>
        <dbReference type="EMBL" id="AKN35928.1"/>
    </source>
</evidence>
<accession>A0A0H3ZTS7</accession>
<evidence type="ECO:0000313" key="2">
    <source>
        <dbReference type="EMBL" id="AKN39763.1"/>
    </source>
</evidence>
<dbReference type="EMBL" id="KP795663">
    <property type="protein sequence ID" value="AKN39763.1"/>
    <property type="molecule type" value="Genomic_DNA"/>
</dbReference>
<proteinExistence type="predicted"/>
<name>A0A0H3ZTS7_VIBSP</name>
<dbReference type="AlphaFoldDB" id="A0A0H3ZTS7"/>
<reference evidence="2" key="1">
    <citation type="journal article" date="2015" name="MBio">
        <title>Eco-Evolutionary Dynamics of Episomes among Ecologically Cohesive Bacterial Populations.</title>
        <authorList>
            <person name="Xue H."/>
            <person name="Cordero O.X."/>
            <person name="Camas F.M."/>
            <person name="Trimble W."/>
            <person name="Meyer F."/>
            <person name="Guglielmini J."/>
            <person name="Rocha E.P."/>
            <person name="Polz M.F."/>
        </authorList>
    </citation>
    <scope>NUCLEOTIDE SEQUENCE</scope>
    <source>
        <strain evidence="1">5S_118</strain>
        <strain evidence="2">ZS_101</strain>
    </source>
</reference>
<protein>
    <submittedName>
        <fullName evidence="2">Uncharacterized protein</fullName>
    </submittedName>
</protein>
<sequence length="47" mass="5239">MDSNDGDTINKKTNAFCFIGFESVSFRVVRGAFLVIEGNGETIKSWH</sequence>
<organism evidence="2">
    <name type="scientific">Vibrio splendidus</name>
    <dbReference type="NCBI Taxonomy" id="29497"/>
    <lineage>
        <taxon>Bacteria</taxon>
        <taxon>Pseudomonadati</taxon>
        <taxon>Pseudomonadota</taxon>
        <taxon>Gammaproteobacteria</taxon>
        <taxon>Vibrionales</taxon>
        <taxon>Vibrionaceae</taxon>
        <taxon>Vibrio</taxon>
    </lineage>
</organism>
<dbReference type="EMBL" id="KP795459">
    <property type="protein sequence ID" value="AKN35928.1"/>
    <property type="molecule type" value="Genomic_DNA"/>
</dbReference>